<name>A0AAP0JXT2_9MAGN</name>
<organism evidence="2 3">
    <name type="scientific">Stephania yunnanensis</name>
    <dbReference type="NCBI Taxonomy" id="152371"/>
    <lineage>
        <taxon>Eukaryota</taxon>
        <taxon>Viridiplantae</taxon>
        <taxon>Streptophyta</taxon>
        <taxon>Embryophyta</taxon>
        <taxon>Tracheophyta</taxon>
        <taxon>Spermatophyta</taxon>
        <taxon>Magnoliopsida</taxon>
        <taxon>Ranunculales</taxon>
        <taxon>Menispermaceae</taxon>
        <taxon>Menispermoideae</taxon>
        <taxon>Cissampelideae</taxon>
        <taxon>Stephania</taxon>
    </lineage>
</organism>
<evidence type="ECO:0000313" key="3">
    <source>
        <dbReference type="Proteomes" id="UP001420932"/>
    </source>
</evidence>
<reference evidence="2 3" key="1">
    <citation type="submission" date="2024-01" db="EMBL/GenBank/DDBJ databases">
        <title>Genome assemblies of Stephania.</title>
        <authorList>
            <person name="Yang L."/>
        </authorList>
    </citation>
    <scope>NUCLEOTIDE SEQUENCE [LARGE SCALE GENOMIC DNA]</scope>
    <source>
        <strain evidence="2">YNDBR</strain>
        <tissue evidence="2">Leaf</tissue>
    </source>
</reference>
<sequence length="53" mass="6463">MNVNRWTEHQYLENGDTIDYMEELLERIKNLQEEMDVNSDELNLMGIFKQMKL</sequence>
<dbReference type="AlphaFoldDB" id="A0AAP0JXT2"/>
<gene>
    <name evidence="2" type="ORF">Syun_011561</name>
</gene>
<keyword evidence="3" id="KW-1185">Reference proteome</keyword>
<feature type="coiled-coil region" evidence="1">
    <location>
        <begin position="14"/>
        <end position="41"/>
    </location>
</feature>
<dbReference type="Proteomes" id="UP001420932">
    <property type="component" value="Unassembled WGS sequence"/>
</dbReference>
<comment type="caution">
    <text evidence="2">The sequence shown here is derived from an EMBL/GenBank/DDBJ whole genome shotgun (WGS) entry which is preliminary data.</text>
</comment>
<evidence type="ECO:0000256" key="1">
    <source>
        <dbReference type="SAM" id="Coils"/>
    </source>
</evidence>
<dbReference type="EMBL" id="JBBNAF010000005">
    <property type="protein sequence ID" value="KAK9142161.1"/>
    <property type="molecule type" value="Genomic_DNA"/>
</dbReference>
<evidence type="ECO:0000313" key="2">
    <source>
        <dbReference type="EMBL" id="KAK9142161.1"/>
    </source>
</evidence>
<keyword evidence="1" id="KW-0175">Coiled coil</keyword>
<proteinExistence type="predicted"/>
<protein>
    <submittedName>
        <fullName evidence="2">Uncharacterized protein</fullName>
    </submittedName>
</protein>
<accession>A0AAP0JXT2</accession>